<keyword evidence="2" id="KW-0614">Plasmid</keyword>
<protein>
    <submittedName>
        <fullName evidence="2">Uncharacterized protein</fullName>
    </submittedName>
</protein>
<dbReference type="RefSeq" id="WP_243263262.1">
    <property type="nucleotide sequence ID" value="NZ_CP085145.1"/>
</dbReference>
<evidence type="ECO:0000313" key="3">
    <source>
        <dbReference type="Proteomes" id="UP000831019"/>
    </source>
</evidence>
<keyword evidence="1" id="KW-0175">Coiled coil</keyword>
<evidence type="ECO:0000313" key="2">
    <source>
        <dbReference type="EMBL" id="UOA16559.1"/>
    </source>
</evidence>
<organism evidence="2 3">
    <name type="scientific">Sulfitobacter dubius</name>
    <dbReference type="NCBI Taxonomy" id="218673"/>
    <lineage>
        <taxon>Bacteria</taxon>
        <taxon>Pseudomonadati</taxon>
        <taxon>Pseudomonadota</taxon>
        <taxon>Alphaproteobacteria</taxon>
        <taxon>Rhodobacterales</taxon>
        <taxon>Roseobacteraceae</taxon>
        <taxon>Sulfitobacter</taxon>
    </lineage>
</organism>
<dbReference type="Pfam" id="PF20045">
    <property type="entry name" value="DUF6447"/>
    <property type="match status" value="1"/>
</dbReference>
<dbReference type="InterPro" id="IPR045615">
    <property type="entry name" value="DUF6447"/>
</dbReference>
<dbReference type="Proteomes" id="UP000831019">
    <property type="component" value="Plasmid pDSM109990_a"/>
</dbReference>
<accession>A0ABY3ZRY1</accession>
<evidence type="ECO:0000256" key="1">
    <source>
        <dbReference type="SAM" id="Coils"/>
    </source>
</evidence>
<keyword evidence="3" id="KW-1185">Reference proteome</keyword>
<proteinExistence type="predicted"/>
<geneLocation type="plasmid" evidence="2 3">
    <name>pDSM109990_a</name>
</geneLocation>
<reference evidence="3" key="1">
    <citation type="journal article" date="2022" name="Microorganisms">
        <title>Beyond the ABCs#Discovery of Three New Plasmid Types in Rhodobacterales (RepQ, RepY, RepW).</title>
        <authorList>
            <person name="Freese H.M."/>
            <person name="Ringel V."/>
            <person name="Overmann J."/>
            <person name="Petersen J."/>
        </authorList>
    </citation>
    <scope>NUCLEOTIDE SEQUENCE [LARGE SCALE GENOMIC DNA]</scope>
    <source>
        <strain evidence="3">DSM 109990</strain>
        <plasmid evidence="3">pDSM109990_a</plasmid>
    </source>
</reference>
<name>A0ABY3ZRY1_9RHOB</name>
<sequence>MAKVTIDGREYDSDNLSDDAKQQLANVQICEQQVQKLQREIAITQTARQAYISALKEALPTDS</sequence>
<feature type="coiled-coil region" evidence="1">
    <location>
        <begin position="20"/>
        <end position="47"/>
    </location>
</feature>
<gene>
    <name evidence="2" type="ORF">DSM109990_03443</name>
</gene>
<dbReference type="EMBL" id="CP085145">
    <property type="protein sequence ID" value="UOA16559.1"/>
    <property type="molecule type" value="Genomic_DNA"/>
</dbReference>